<dbReference type="SUPFAM" id="SSF88659">
    <property type="entry name" value="Sigma3 and sigma4 domains of RNA polymerase sigma factors"/>
    <property type="match status" value="2"/>
</dbReference>
<evidence type="ECO:0000256" key="4">
    <source>
        <dbReference type="ARBA" id="ARBA00023125"/>
    </source>
</evidence>
<dbReference type="InterPro" id="IPR000943">
    <property type="entry name" value="RNA_pol_sigma70"/>
</dbReference>
<dbReference type="InterPro" id="IPR007627">
    <property type="entry name" value="RNA_pol_sigma70_r2"/>
</dbReference>
<evidence type="ECO:0000256" key="1">
    <source>
        <dbReference type="ARBA" id="ARBA00007788"/>
    </source>
</evidence>
<proteinExistence type="inferred from homology"/>
<keyword evidence="5" id="KW-0804">Transcription</keyword>
<feature type="domain" description="RNA polymerase sigma-70 region 2" evidence="8">
    <location>
        <begin position="316"/>
        <end position="379"/>
    </location>
</feature>
<evidence type="ECO:0000256" key="2">
    <source>
        <dbReference type="ARBA" id="ARBA00023015"/>
    </source>
</evidence>
<evidence type="ECO:0000313" key="11">
    <source>
        <dbReference type="Proteomes" id="UP001485043"/>
    </source>
</evidence>
<sequence length="558" mass="62431">MQAISGWCGDQLTRAGSNRLLQTSNSLAPRRESLDLTRPVLEPSVLERALSCSALGEQRHTRAQLQQSRAKRGHINAAGAVAIRELEHVTGQSLGPELDSCATSEEELERARLRLEHYWNEAQDEPESEQTVQPDSPRMQRTLLEARWQGHQQVRPEQKRQNAASRSTSSRHARRRGEPLSRLSTQRARLHQSFAPQKSSSSNNAHLQSADERMLERLRSQLMAARKAPQLGQGSQPQAMGFTESLGKTPVLTKQQECALTTVIRRGILLEKKRSILEDNLGRAPKTAELEAVTSCSAAEYNQAVRLASEGKQLMMRYNLRLVYSIARQCQHRGLEMDDMLPEGVVGLEKAIEKFEPEKGFRFSTYSHWWIRQHIHRALVESRIIRLPVNVVDSIARVNKARRTLGDSDGRTGKVTDEEVASVLGLPLAKVKQLTQLAQPIKSLDVPLWVDDEGGALVHESIASEGRTTEEEVMGAQMQDLVETDMTALLQTLPVRERNVIRWRYGLWPDGKSLGLSEVGAAYGLTQERIRQIEESGLARLRERSPAHLKNALAGSLG</sequence>
<keyword evidence="11" id="KW-1185">Reference proteome</keyword>
<dbReference type="CDD" id="cd06171">
    <property type="entry name" value="Sigma70_r4"/>
    <property type="match status" value="1"/>
</dbReference>
<dbReference type="PANTHER" id="PTHR30603:SF47">
    <property type="entry name" value="RNA POLYMERASE SIGMA FACTOR SIGD, CHLOROPLASTIC"/>
    <property type="match status" value="1"/>
</dbReference>
<dbReference type="InterPro" id="IPR007630">
    <property type="entry name" value="RNA_pol_sigma70_r4"/>
</dbReference>
<feature type="compositionally biased region" description="Polar residues" evidence="6">
    <location>
        <begin position="194"/>
        <end position="207"/>
    </location>
</feature>
<dbReference type="PRINTS" id="PR00046">
    <property type="entry name" value="SIGMA70FCT"/>
</dbReference>
<dbReference type="InterPro" id="IPR007624">
    <property type="entry name" value="RNA_pol_sigma70_r3"/>
</dbReference>
<gene>
    <name evidence="10" type="ORF">WJX84_008551</name>
</gene>
<dbReference type="InterPro" id="IPR013324">
    <property type="entry name" value="RNA_pol_sigma_r3/r4-like"/>
</dbReference>
<dbReference type="Gene3D" id="1.10.10.10">
    <property type="entry name" value="Winged helix-like DNA-binding domain superfamily/Winged helix DNA-binding domain"/>
    <property type="match status" value="2"/>
</dbReference>
<dbReference type="Pfam" id="PF04539">
    <property type="entry name" value="Sigma70_r3"/>
    <property type="match status" value="1"/>
</dbReference>
<evidence type="ECO:0000256" key="5">
    <source>
        <dbReference type="ARBA" id="ARBA00023163"/>
    </source>
</evidence>
<evidence type="ECO:0000259" key="7">
    <source>
        <dbReference type="Pfam" id="PF04539"/>
    </source>
</evidence>
<dbReference type="GO" id="GO:0016987">
    <property type="term" value="F:sigma factor activity"/>
    <property type="evidence" value="ECO:0007669"/>
    <property type="project" value="UniProtKB-KW"/>
</dbReference>
<dbReference type="EMBL" id="JALJOV010000134">
    <property type="protein sequence ID" value="KAK9866787.1"/>
    <property type="molecule type" value="Genomic_DNA"/>
</dbReference>
<name>A0AAW1TAA4_9CHLO</name>
<evidence type="ECO:0000259" key="8">
    <source>
        <dbReference type="Pfam" id="PF04542"/>
    </source>
</evidence>
<comment type="similarity">
    <text evidence="1">Belongs to the sigma-70 factor family.</text>
</comment>
<evidence type="ECO:0000256" key="6">
    <source>
        <dbReference type="SAM" id="MobiDB-lite"/>
    </source>
</evidence>
<organism evidence="10 11">
    <name type="scientific">Apatococcus fuscideae</name>
    <dbReference type="NCBI Taxonomy" id="2026836"/>
    <lineage>
        <taxon>Eukaryota</taxon>
        <taxon>Viridiplantae</taxon>
        <taxon>Chlorophyta</taxon>
        <taxon>core chlorophytes</taxon>
        <taxon>Trebouxiophyceae</taxon>
        <taxon>Chlorellales</taxon>
        <taxon>Chlorellaceae</taxon>
        <taxon>Apatococcus</taxon>
    </lineage>
</organism>
<dbReference type="Gene3D" id="1.10.601.10">
    <property type="entry name" value="RNA Polymerase Primary Sigma Factor"/>
    <property type="match status" value="1"/>
</dbReference>
<feature type="domain" description="RNA polymerase sigma-70 region 3" evidence="7">
    <location>
        <begin position="395"/>
        <end position="459"/>
    </location>
</feature>
<dbReference type="InterPro" id="IPR036388">
    <property type="entry name" value="WH-like_DNA-bd_sf"/>
</dbReference>
<evidence type="ECO:0000313" key="10">
    <source>
        <dbReference type="EMBL" id="KAK9866787.1"/>
    </source>
</evidence>
<dbReference type="Proteomes" id="UP001485043">
    <property type="component" value="Unassembled WGS sequence"/>
</dbReference>
<dbReference type="GO" id="GO:0006352">
    <property type="term" value="P:DNA-templated transcription initiation"/>
    <property type="evidence" value="ECO:0007669"/>
    <property type="project" value="InterPro"/>
</dbReference>
<feature type="region of interest" description="Disordered" evidence="6">
    <location>
        <begin position="148"/>
        <end position="210"/>
    </location>
</feature>
<dbReference type="AlphaFoldDB" id="A0AAW1TAA4"/>
<reference evidence="10 11" key="1">
    <citation type="journal article" date="2024" name="Nat. Commun.">
        <title>Phylogenomics reveals the evolutionary origins of lichenization in chlorophyte algae.</title>
        <authorList>
            <person name="Puginier C."/>
            <person name="Libourel C."/>
            <person name="Otte J."/>
            <person name="Skaloud P."/>
            <person name="Haon M."/>
            <person name="Grisel S."/>
            <person name="Petersen M."/>
            <person name="Berrin J.G."/>
            <person name="Delaux P.M."/>
            <person name="Dal Grande F."/>
            <person name="Keller J."/>
        </authorList>
    </citation>
    <scope>NUCLEOTIDE SEQUENCE [LARGE SCALE GENOMIC DNA]</scope>
    <source>
        <strain evidence="10 11">SAG 2523</strain>
    </source>
</reference>
<keyword evidence="4" id="KW-0238">DNA-binding</keyword>
<keyword evidence="3" id="KW-0731">Sigma factor</keyword>
<evidence type="ECO:0000259" key="9">
    <source>
        <dbReference type="Pfam" id="PF04545"/>
    </source>
</evidence>
<dbReference type="SUPFAM" id="SSF88946">
    <property type="entry name" value="Sigma2 domain of RNA polymerase sigma factors"/>
    <property type="match status" value="1"/>
</dbReference>
<dbReference type="NCBIfam" id="TIGR02937">
    <property type="entry name" value="sigma70-ECF"/>
    <property type="match status" value="1"/>
</dbReference>
<keyword evidence="2" id="KW-0805">Transcription regulation</keyword>
<dbReference type="InterPro" id="IPR013325">
    <property type="entry name" value="RNA_pol_sigma_r2"/>
</dbReference>
<evidence type="ECO:0000256" key="3">
    <source>
        <dbReference type="ARBA" id="ARBA00023082"/>
    </source>
</evidence>
<dbReference type="InterPro" id="IPR014284">
    <property type="entry name" value="RNA_pol_sigma-70_dom"/>
</dbReference>
<dbReference type="Pfam" id="PF04545">
    <property type="entry name" value="Sigma70_r4"/>
    <property type="match status" value="1"/>
</dbReference>
<comment type="caution">
    <text evidence="10">The sequence shown here is derived from an EMBL/GenBank/DDBJ whole genome shotgun (WGS) entry which is preliminary data.</text>
</comment>
<dbReference type="PANTHER" id="PTHR30603">
    <property type="entry name" value="RNA POLYMERASE SIGMA FACTOR RPO"/>
    <property type="match status" value="1"/>
</dbReference>
<dbReference type="Pfam" id="PF04542">
    <property type="entry name" value="Sigma70_r2"/>
    <property type="match status" value="1"/>
</dbReference>
<accession>A0AAW1TAA4</accession>
<dbReference type="GO" id="GO:0003677">
    <property type="term" value="F:DNA binding"/>
    <property type="evidence" value="ECO:0007669"/>
    <property type="project" value="UniProtKB-KW"/>
</dbReference>
<protein>
    <recommendedName>
        <fullName evidence="12">RNA polymerase sigma factor</fullName>
    </recommendedName>
</protein>
<feature type="domain" description="RNA polymerase sigma-70 region 4" evidence="9">
    <location>
        <begin position="489"/>
        <end position="543"/>
    </location>
</feature>
<evidence type="ECO:0008006" key="12">
    <source>
        <dbReference type="Google" id="ProtNLM"/>
    </source>
</evidence>
<dbReference type="InterPro" id="IPR050239">
    <property type="entry name" value="Sigma-70_RNA_pol_init_factors"/>
</dbReference>